<reference evidence="6 7" key="1">
    <citation type="submission" date="2019-09" db="EMBL/GenBank/DDBJ databases">
        <title>Bird 10,000 Genomes (B10K) Project - Family phase.</title>
        <authorList>
            <person name="Zhang G."/>
        </authorList>
    </citation>
    <scope>NUCLEOTIDE SEQUENCE [LARGE SCALE GENOMIC DNA]</scope>
    <source>
        <strain evidence="6">B10K-DU-029-80</strain>
        <tissue evidence="6">Muscle</tissue>
    </source>
</reference>
<keyword evidence="7" id="KW-1185">Reference proteome</keyword>
<dbReference type="InterPro" id="IPR001841">
    <property type="entry name" value="Znf_RING"/>
</dbReference>
<gene>
    <name evidence="6" type="primary">G2e3_1</name>
    <name evidence="6" type="ORF">PEDTOR_R07588</name>
</gene>
<dbReference type="InterPro" id="IPR013083">
    <property type="entry name" value="Znf_RING/FYVE/PHD"/>
</dbReference>
<dbReference type="InterPro" id="IPR011011">
    <property type="entry name" value="Znf_FYVE_PHD"/>
</dbReference>
<keyword evidence="6" id="KW-0436">Ligase</keyword>
<dbReference type="InterPro" id="IPR019786">
    <property type="entry name" value="Zinc_finger_PHD-type_CS"/>
</dbReference>
<evidence type="ECO:0000256" key="2">
    <source>
        <dbReference type="ARBA" id="ARBA00022771"/>
    </source>
</evidence>
<evidence type="ECO:0000256" key="4">
    <source>
        <dbReference type="PROSITE-ProRule" id="PRU00175"/>
    </source>
</evidence>
<feature type="non-terminal residue" evidence="6">
    <location>
        <position position="1"/>
    </location>
</feature>
<dbReference type="GO" id="GO:0005634">
    <property type="term" value="C:nucleus"/>
    <property type="evidence" value="ECO:0007669"/>
    <property type="project" value="TreeGrafter"/>
</dbReference>
<dbReference type="AlphaFoldDB" id="A0A7K6N9L7"/>
<dbReference type="GO" id="GO:0008270">
    <property type="term" value="F:zinc ion binding"/>
    <property type="evidence" value="ECO:0007669"/>
    <property type="project" value="UniProtKB-KW"/>
</dbReference>
<feature type="domain" description="RING-type" evidence="5">
    <location>
        <begin position="22"/>
        <end position="71"/>
    </location>
</feature>
<feature type="non-terminal residue" evidence="6">
    <location>
        <position position="162"/>
    </location>
</feature>
<dbReference type="PANTHER" id="PTHR12420">
    <property type="entry name" value="PHD FINGER PROTEIN"/>
    <property type="match status" value="1"/>
</dbReference>
<keyword evidence="2 4" id="KW-0863">Zinc-finger</keyword>
<dbReference type="Gene3D" id="3.30.40.10">
    <property type="entry name" value="Zinc/RING finger domain, C3HC4 (zinc finger)"/>
    <property type="match status" value="2"/>
</dbReference>
<dbReference type="GO" id="GO:0016874">
    <property type="term" value="F:ligase activity"/>
    <property type="evidence" value="ECO:0007669"/>
    <property type="project" value="UniProtKB-KW"/>
</dbReference>
<dbReference type="PROSITE" id="PS01359">
    <property type="entry name" value="ZF_PHD_1"/>
    <property type="match status" value="2"/>
</dbReference>
<dbReference type="PANTHER" id="PTHR12420:SF47">
    <property type="entry name" value="PHD FINGER PROTEIN 7"/>
    <property type="match status" value="1"/>
</dbReference>
<dbReference type="Pfam" id="PF26054">
    <property type="entry name" value="PHD_G2E3"/>
    <property type="match status" value="1"/>
</dbReference>
<evidence type="ECO:0000313" key="6">
    <source>
        <dbReference type="EMBL" id="NWW45980.1"/>
    </source>
</evidence>
<dbReference type="InterPro" id="IPR059102">
    <property type="entry name" value="PHD_PHF7/G2E3-like"/>
</dbReference>
<keyword evidence="3" id="KW-0862">Zinc</keyword>
<evidence type="ECO:0000256" key="3">
    <source>
        <dbReference type="ARBA" id="ARBA00022833"/>
    </source>
</evidence>
<evidence type="ECO:0000313" key="7">
    <source>
        <dbReference type="Proteomes" id="UP000565207"/>
    </source>
</evidence>
<dbReference type="InterPro" id="IPR051188">
    <property type="entry name" value="PHD-type_Zinc_Finger"/>
</dbReference>
<dbReference type="SUPFAM" id="SSF57903">
    <property type="entry name" value="FYVE/PHD zinc finger"/>
    <property type="match status" value="2"/>
</dbReference>
<organism evidence="6 7">
    <name type="scientific">Pedionomus torquatus</name>
    <name type="common">Plains-wanderer</name>
    <dbReference type="NCBI Taxonomy" id="227192"/>
    <lineage>
        <taxon>Eukaryota</taxon>
        <taxon>Metazoa</taxon>
        <taxon>Chordata</taxon>
        <taxon>Craniata</taxon>
        <taxon>Vertebrata</taxon>
        <taxon>Euteleostomi</taxon>
        <taxon>Archelosauria</taxon>
        <taxon>Archosauria</taxon>
        <taxon>Dinosauria</taxon>
        <taxon>Saurischia</taxon>
        <taxon>Theropoda</taxon>
        <taxon>Coelurosauria</taxon>
        <taxon>Aves</taxon>
        <taxon>Neognathae</taxon>
        <taxon>Neoaves</taxon>
        <taxon>Charadriiformes</taxon>
        <taxon>Pedionomidae</taxon>
        <taxon>Pedionomus</taxon>
    </lineage>
</organism>
<proteinExistence type="predicted"/>
<dbReference type="Proteomes" id="UP000565207">
    <property type="component" value="Unassembled WGS sequence"/>
</dbReference>
<sequence>SFCWEHSPEQKVEAAPEENTLCLICLDPVGDSKSYSTLVCPVCKGAWFHRGCIQSHAICHSYYTFFCPHCRSDYKFLMEMRTIGIRIPLSLPSWEENTPAAAENERHRRCDASQCLCPGDREQAEEEGPWELLLCSSCAAEGTHRRCSSLSRSRSTWECDSC</sequence>
<evidence type="ECO:0000256" key="1">
    <source>
        <dbReference type="ARBA" id="ARBA00022723"/>
    </source>
</evidence>
<dbReference type="PROSITE" id="PS50089">
    <property type="entry name" value="ZF_RING_2"/>
    <property type="match status" value="1"/>
</dbReference>
<protein>
    <submittedName>
        <fullName evidence="6">G2E3 ligase</fullName>
    </submittedName>
</protein>
<keyword evidence="1" id="KW-0479">Metal-binding</keyword>
<comment type="caution">
    <text evidence="6">The sequence shown here is derived from an EMBL/GenBank/DDBJ whole genome shotgun (WGS) entry which is preliminary data.</text>
</comment>
<dbReference type="EMBL" id="VZRU01006293">
    <property type="protein sequence ID" value="NWW45980.1"/>
    <property type="molecule type" value="Genomic_DNA"/>
</dbReference>
<name>A0A7K6N9L7_PEDTO</name>
<accession>A0A7K6N9L7</accession>
<evidence type="ECO:0000259" key="5">
    <source>
        <dbReference type="PROSITE" id="PS50089"/>
    </source>
</evidence>